<dbReference type="PROSITE" id="PS51257">
    <property type="entry name" value="PROKAR_LIPOPROTEIN"/>
    <property type="match status" value="1"/>
</dbReference>
<dbReference type="SUPFAM" id="SSF47781">
    <property type="entry name" value="RuvA domain 2-like"/>
    <property type="match status" value="1"/>
</dbReference>
<reference evidence="4" key="2">
    <citation type="submission" date="2021-04" db="EMBL/GenBank/DDBJ databases">
        <authorList>
            <person name="Gilroy R."/>
        </authorList>
    </citation>
    <scope>NUCLEOTIDE SEQUENCE</scope>
    <source>
        <strain evidence="4">CHK185-5351</strain>
    </source>
</reference>
<dbReference type="Pfam" id="PF12836">
    <property type="entry name" value="HHH_3"/>
    <property type="match status" value="1"/>
</dbReference>
<dbReference type="Gene3D" id="1.10.150.280">
    <property type="entry name" value="AF1531-like domain"/>
    <property type="match status" value="1"/>
</dbReference>
<gene>
    <name evidence="4" type="ORF">H9705_08060</name>
</gene>
<feature type="compositionally biased region" description="Low complexity" evidence="1">
    <location>
        <begin position="53"/>
        <end position="77"/>
    </location>
</feature>
<dbReference type="PANTHER" id="PTHR21180">
    <property type="entry name" value="ENDONUCLEASE/EXONUCLEASE/PHOSPHATASE FAMILY DOMAIN-CONTAINING PROTEIN 1"/>
    <property type="match status" value="1"/>
</dbReference>
<dbReference type="InterPro" id="IPR004509">
    <property type="entry name" value="Competence_ComEA_HhH"/>
</dbReference>
<dbReference type="Gene3D" id="3.10.560.10">
    <property type="entry name" value="Outer membrane lipoprotein wza domain like"/>
    <property type="match status" value="1"/>
</dbReference>
<dbReference type="NCBIfam" id="TIGR00426">
    <property type="entry name" value="competence protein ComEA helix-hairpin-helix repeat region"/>
    <property type="match status" value="1"/>
</dbReference>
<dbReference type="GO" id="GO:0015627">
    <property type="term" value="C:type II protein secretion system complex"/>
    <property type="evidence" value="ECO:0007669"/>
    <property type="project" value="TreeGrafter"/>
</dbReference>
<evidence type="ECO:0000259" key="3">
    <source>
        <dbReference type="SMART" id="SM00278"/>
    </source>
</evidence>
<evidence type="ECO:0000313" key="4">
    <source>
        <dbReference type="EMBL" id="HJC15763.1"/>
    </source>
</evidence>
<dbReference type="GO" id="GO:0015628">
    <property type="term" value="P:protein secretion by the type II secretion system"/>
    <property type="evidence" value="ECO:0007669"/>
    <property type="project" value="TreeGrafter"/>
</dbReference>
<feature type="chain" id="PRO_5039060392" evidence="2">
    <location>
        <begin position="23"/>
        <end position="242"/>
    </location>
</feature>
<dbReference type="PANTHER" id="PTHR21180:SF32">
    <property type="entry name" value="ENDONUCLEASE_EXONUCLEASE_PHOSPHATASE FAMILY DOMAIN-CONTAINING PROTEIN 1"/>
    <property type="match status" value="1"/>
</dbReference>
<name>A0A9D2SNU9_9FIRM</name>
<evidence type="ECO:0000256" key="2">
    <source>
        <dbReference type="SAM" id="SignalP"/>
    </source>
</evidence>
<feature type="domain" description="Helix-hairpin-helix DNA-binding motif class 1" evidence="3">
    <location>
        <begin position="220"/>
        <end position="239"/>
    </location>
</feature>
<evidence type="ECO:0000313" key="5">
    <source>
        <dbReference type="Proteomes" id="UP000823849"/>
    </source>
</evidence>
<keyword evidence="4" id="KW-0238">DNA-binding</keyword>
<organism evidence="4 5">
    <name type="scientific">Candidatus Fusicatenibacter intestinigallinarum</name>
    <dbReference type="NCBI Taxonomy" id="2838598"/>
    <lineage>
        <taxon>Bacteria</taxon>
        <taxon>Bacillati</taxon>
        <taxon>Bacillota</taxon>
        <taxon>Clostridia</taxon>
        <taxon>Lachnospirales</taxon>
        <taxon>Lachnospiraceae</taxon>
        <taxon>Fusicatenibacter</taxon>
    </lineage>
</organism>
<feature type="signal peptide" evidence="2">
    <location>
        <begin position="1"/>
        <end position="22"/>
    </location>
</feature>
<proteinExistence type="predicted"/>
<dbReference type="InterPro" id="IPR003583">
    <property type="entry name" value="Hlx-hairpin-Hlx_DNA-bd_motif"/>
</dbReference>
<dbReference type="GO" id="GO:0003677">
    <property type="term" value="F:DNA binding"/>
    <property type="evidence" value="ECO:0007669"/>
    <property type="project" value="UniProtKB-KW"/>
</dbReference>
<evidence type="ECO:0000256" key="1">
    <source>
        <dbReference type="SAM" id="MobiDB-lite"/>
    </source>
</evidence>
<protein>
    <submittedName>
        <fullName evidence="4">ComEA family DNA-binding protein</fullName>
    </submittedName>
</protein>
<keyword evidence="2" id="KW-0732">Signal</keyword>
<dbReference type="EMBL" id="DWWU01000034">
    <property type="protein sequence ID" value="HJC15763.1"/>
    <property type="molecule type" value="Genomic_DNA"/>
</dbReference>
<dbReference type="InterPro" id="IPR010994">
    <property type="entry name" value="RuvA_2-like"/>
</dbReference>
<reference evidence="4" key="1">
    <citation type="journal article" date="2021" name="PeerJ">
        <title>Extensive microbial diversity within the chicken gut microbiome revealed by metagenomics and culture.</title>
        <authorList>
            <person name="Gilroy R."/>
            <person name="Ravi A."/>
            <person name="Getino M."/>
            <person name="Pursley I."/>
            <person name="Horton D.L."/>
            <person name="Alikhan N.F."/>
            <person name="Baker D."/>
            <person name="Gharbi K."/>
            <person name="Hall N."/>
            <person name="Watson M."/>
            <person name="Adriaenssens E.M."/>
            <person name="Foster-Nyarko E."/>
            <person name="Jarju S."/>
            <person name="Secka A."/>
            <person name="Antonio M."/>
            <person name="Oren A."/>
            <person name="Chaudhuri R.R."/>
            <person name="La Ragione R."/>
            <person name="Hildebrand F."/>
            <person name="Pallen M.J."/>
        </authorList>
    </citation>
    <scope>NUCLEOTIDE SEQUENCE</scope>
    <source>
        <strain evidence="4">CHK185-5351</strain>
    </source>
</reference>
<dbReference type="InterPro" id="IPR019554">
    <property type="entry name" value="Soluble_ligand-bd"/>
</dbReference>
<comment type="caution">
    <text evidence="4">The sequence shown here is derived from an EMBL/GenBank/DDBJ whole genome shotgun (WGS) entry which is preliminary data.</text>
</comment>
<dbReference type="Pfam" id="PF10531">
    <property type="entry name" value="SLBB"/>
    <property type="match status" value="1"/>
</dbReference>
<feature type="domain" description="Helix-hairpin-helix DNA-binding motif class 1" evidence="3">
    <location>
        <begin position="190"/>
        <end position="209"/>
    </location>
</feature>
<dbReference type="Proteomes" id="UP000823849">
    <property type="component" value="Unassembled WGS sequence"/>
</dbReference>
<sequence>MRKKRRCPVALAPAVLVIFLLSGCGSEEVSYSVGGESCEWSESAETVSRAEFSDQAKSSSSDSGTAEDFSSSSVSESGQEEGSEGGSQPVQIQVYVCGAVVCPGVYTLPEGSRVYEVVAMAGGLLETAEPRALNQARLLSDGEQITVLTVEEVQSGEIPVQENPGGNSGEGGALSVSAGKKVNLNTADEAELMTLSGIGESRAKAIIAYREENGKFQSIEEIMKIDGIKEKMFEKIKDSITV</sequence>
<dbReference type="AlphaFoldDB" id="A0A9D2SNU9"/>
<feature type="region of interest" description="Disordered" evidence="1">
    <location>
        <begin position="50"/>
        <end position="87"/>
    </location>
</feature>
<dbReference type="GO" id="GO:0006281">
    <property type="term" value="P:DNA repair"/>
    <property type="evidence" value="ECO:0007669"/>
    <property type="project" value="InterPro"/>
</dbReference>
<dbReference type="InterPro" id="IPR051675">
    <property type="entry name" value="Endo/Exo/Phosphatase_dom_1"/>
</dbReference>
<dbReference type="SMART" id="SM00278">
    <property type="entry name" value="HhH1"/>
    <property type="match status" value="2"/>
</dbReference>
<accession>A0A9D2SNU9</accession>